<dbReference type="AlphaFoldDB" id="A0AAQ0LXM2"/>
<organism evidence="3 4">
    <name type="scientific">Staphylococcus xylosus</name>
    <dbReference type="NCBI Taxonomy" id="1288"/>
    <lineage>
        <taxon>Bacteria</taxon>
        <taxon>Bacillati</taxon>
        <taxon>Bacillota</taxon>
        <taxon>Bacilli</taxon>
        <taxon>Bacillales</taxon>
        <taxon>Staphylococcaceae</taxon>
        <taxon>Staphylococcus</taxon>
    </lineage>
</organism>
<reference evidence="3 4" key="1">
    <citation type="journal article" date="2016" name="Front. Microbiol.">
        <title>Comprehensive Phylogenetic Analysis of Bovine Non-aureus Staphylococci Species Based on Whole-Genome Sequencing.</title>
        <authorList>
            <person name="Naushad S."/>
            <person name="Barkema H.W."/>
            <person name="Luby C."/>
            <person name="Condas L.A."/>
            <person name="Nobrega D.B."/>
            <person name="Carson D.A."/>
            <person name="De Buck J."/>
        </authorList>
    </citation>
    <scope>NUCLEOTIDE SEQUENCE [LARGE SCALE GENOMIC DNA]</scope>
    <source>
        <strain evidence="3 4">SNUC 1349</strain>
    </source>
</reference>
<accession>A0AAQ0LXM2</accession>
<protein>
    <submittedName>
        <fullName evidence="3">Uncharacterized protein</fullName>
    </submittedName>
</protein>
<feature type="region of interest" description="Disordered" evidence="1">
    <location>
        <begin position="28"/>
        <end position="49"/>
    </location>
</feature>
<gene>
    <name evidence="3" type="ORF">BU104_13555</name>
</gene>
<proteinExistence type="predicted"/>
<evidence type="ECO:0000313" key="3">
    <source>
        <dbReference type="EMBL" id="RIM90645.1"/>
    </source>
</evidence>
<dbReference type="RefSeq" id="WP_119555655.1">
    <property type="nucleotide sequence ID" value="NZ_QXTZ01000022.1"/>
</dbReference>
<keyword evidence="2" id="KW-1133">Transmembrane helix</keyword>
<sequence>MSKKVYILFGTISILIIIFFITTLTSSSQDSTNESSSETSQPNLEKKYTKKQIDLAEKRGENETAVDEKMQEYIIDTESPKDQATYDNAIAMRDKDDQKQLKRNVKDLVEQNREVKVLNTETSFTNTKEIEGTYEYNLVYEKDGKTQTENKEGSYTLDTNKDGYFYIKTFE</sequence>
<evidence type="ECO:0000313" key="4">
    <source>
        <dbReference type="Proteomes" id="UP000285579"/>
    </source>
</evidence>
<dbReference type="Proteomes" id="UP000285579">
    <property type="component" value="Unassembled WGS sequence"/>
</dbReference>
<evidence type="ECO:0000256" key="2">
    <source>
        <dbReference type="SAM" id="Phobius"/>
    </source>
</evidence>
<name>A0AAQ0LXM2_STAXY</name>
<dbReference type="EMBL" id="QXUI01000015">
    <property type="protein sequence ID" value="RIM90645.1"/>
    <property type="molecule type" value="Genomic_DNA"/>
</dbReference>
<keyword evidence="2" id="KW-0812">Transmembrane</keyword>
<keyword evidence="2" id="KW-0472">Membrane</keyword>
<evidence type="ECO:0000256" key="1">
    <source>
        <dbReference type="SAM" id="MobiDB-lite"/>
    </source>
</evidence>
<comment type="caution">
    <text evidence="3">The sequence shown here is derived from an EMBL/GenBank/DDBJ whole genome shotgun (WGS) entry which is preliminary data.</text>
</comment>
<feature type="transmembrane region" description="Helical" evidence="2">
    <location>
        <begin position="6"/>
        <end position="25"/>
    </location>
</feature>
<feature type="compositionally biased region" description="Low complexity" evidence="1">
    <location>
        <begin position="28"/>
        <end position="41"/>
    </location>
</feature>